<dbReference type="PANTHER" id="PTHR21212:SF0">
    <property type="entry name" value="SEIPIN"/>
    <property type="match status" value="1"/>
</dbReference>
<evidence type="ECO:0000256" key="7">
    <source>
        <dbReference type="ARBA" id="ARBA00023136"/>
    </source>
</evidence>
<evidence type="ECO:0000256" key="1">
    <source>
        <dbReference type="ARBA" id="ARBA00004477"/>
    </source>
</evidence>
<dbReference type="OrthoDB" id="3990054at2759"/>
<dbReference type="CDD" id="cd23995">
    <property type="entry name" value="Seipin_BSCL2_like"/>
    <property type="match status" value="1"/>
</dbReference>
<dbReference type="GO" id="GO:0006629">
    <property type="term" value="P:lipid metabolic process"/>
    <property type="evidence" value="ECO:0007669"/>
    <property type="project" value="UniProtKB-KW"/>
</dbReference>
<comment type="subcellular location">
    <subcellularLocation>
        <location evidence="1">Endoplasmic reticulum membrane</location>
        <topology evidence="1">Multi-pass membrane protein</topology>
    </subcellularLocation>
</comment>
<keyword evidence="4" id="KW-0256">Endoplasmic reticulum</keyword>
<organism evidence="9 10">
    <name type="scientific">Arctia plantaginis</name>
    <name type="common">Wood tiger moth</name>
    <name type="synonym">Phalaena plantaginis</name>
    <dbReference type="NCBI Taxonomy" id="874455"/>
    <lineage>
        <taxon>Eukaryota</taxon>
        <taxon>Metazoa</taxon>
        <taxon>Ecdysozoa</taxon>
        <taxon>Arthropoda</taxon>
        <taxon>Hexapoda</taxon>
        <taxon>Insecta</taxon>
        <taxon>Pterygota</taxon>
        <taxon>Neoptera</taxon>
        <taxon>Endopterygota</taxon>
        <taxon>Lepidoptera</taxon>
        <taxon>Glossata</taxon>
        <taxon>Ditrysia</taxon>
        <taxon>Noctuoidea</taxon>
        <taxon>Erebidae</taxon>
        <taxon>Arctiinae</taxon>
        <taxon>Arctia</taxon>
    </lineage>
</organism>
<evidence type="ECO:0000256" key="6">
    <source>
        <dbReference type="ARBA" id="ARBA00023098"/>
    </source>
</evidence>
<dbReference type="GO" id="GO:0005789">
    <property type="term" value="C:endoplasmic reticulum membrane"/>
    <property type="evidence" value="ECO:0007669"/>
    <property type="project" value="UniProtKB-SubCell"/>
</dbReference>
<sequence>MSLVKYLNPFTIIREYIQRPIEAFAVKQYMGYRKKTDDSITNVKELVYRIAVIILFITAILWTSIFMYVGFYNIYMPNVTHVRPVHFQFKPCEDKSGICSYPYAYVPLTRQSSILMPKQPYRIRLVLDMPESPVNKDLGMFMVCIQMRAKGGYLVSSSCRSAMIRYRSLLHKTMRTFVLSPLYLGGLDEEKQQLKVELFSDFEDDPANPATDVYVELQSRYAQVYSSELQVQAHFTGLRWFMFNWPKISAMFGISTNLFFVSFVFILSWYHLQDGLPNFFKNKFRPAVKTEGDEKLYIGKVKLEREGELKMVYGIDSALFEEDTLLKEFQQIEPKETKKT</sequence>
<comment type="caution">
    <text evidence="9">The sequence shown here is derived from an EMBL/GenBank/DDBJ whole genome shotgun (WGS) entry which is preliminary data.</text>
</comment>
<keyword evidence="3 8" id="KW-0812">Transmembrane</keyword>
<protein>
    <recommendedName>
        <fullName evidence="2">Seipin</fullName>
    </recommendedName>
</protein>
<dbReference type="GO" id="GO:0140042">
    <property type="term" value="P:lipid droplet formation"/>
    <property type="evidence" value="ECO:0007669"/>
    <property type="project" value="UniProtKB-ARBA"/>
</dbReference>
<keyword evidence="6" id="KW-0443">Lipid metabolism</keyword>
<dbReference type="Proteomes" id="UP000494106">
    <property type="component" value="Unassembled WGS sequence"/>
</dbReference>
<dbReference type="PANTHER" id="PTHR21212">
    <property type="entry name" value="BERNARDINELLI-SEIP CONGENITAL LIPODYSTROPHY 2 HOMOLOG BSCL2 PROTEIN"/>
    <property type="match status" value="1"/>
</dbReference>
<dbReference type="Pfam" id="PF06775">
    <property type="entry name" value="Seipin"/>
    <property type="match status" value="1"/>
</dbReference>
<evidence type="ECO:0000256" key="5">
    <source>
        <dbReference type="ARBA" id="ARBA00022989"/>
    </source>
</evidence>
<gene>
    <name evidence="9" type="ORF">APLA_LOCUS4927</name>
</gene>
<evidence type="ECO:0000256" key="8">
    <source>
        <dbReference type="SAM" id="Phobius"/>
    </source>
</evidence>
<dbReference type="AlphaFoldDB" id="A0A8S0ZH84"/>
<keyword evidence="10" id="KW-1185">Reference proteome</keyword>
<keyword evidence="5 8" id="KW-1133">Transmembrane helix</keyword>
<dbReference type="EMBL" id="CADEBC010000478">
    <property type="protein sequence ID" value="CAB3232626.1"/>
    <property type="molecule type" value="Genomic_DNA"/>
</dbReference>
<evidence type="ECO:0000256" key="3">
    <source>
        <dbReference type="ARBA" id="ARBA00022692"/>
    </source>
</evidence>
<evidence type="ECO:0000256" key="2">
    <source>
        <dbReference type="ARBA" id="ARBA00022064"/>
    </source>
</evidence>
<dbReference type="InterPro" id="IPR009617">
    <property type="entry name" value="Seipin"/>
</dbReference>
<keyword evidence="7 8" id="KW-0472">Membrane</keyword>
<evidence type="ECO:0000256" key="4">
    <source>
        <dbReference type="ARBA" id="ARBA00022824"/>
    </source>
</evidence>
<feature type="transmembrane region" description="Helical" evidence="8">
    <location>
        <begin position="46"/>
        <end position="71"/>
    </location>
</feature>
<evidence type="ECO:0000313" key="10">
    <source>
        <dbReference type="Proteomes" id="UP000494106"/>
    </source>
</evidence>
<evidence type="ECO:0000313" key="9">
    <source>
        <dbReference type="EMBL" id="CAB3232626.1"/>
    </source>
</evidence>
<reference evidence="9 10" key="1">
    <citation type="submission" date="2020-04" db="EMBL/GenBank/DDBJ databases">
        <authorList>
            <person name="Wallbank WR R."/>
            <person name="Pardo Diaz C."/>
            <person name="Kozak K."/>
            <person name="Martin S."/>
            <person name="Jiggins C."/>
            <person name="Moest M."/>
            <person name="Warren A I."/>
            <person name="Byers J.R.P. K."/>
            <person name="Montejo-Kovacevich G."/>
            <person name="Yen C E."/>
        </authorList>
    </citation>
    <scope>NUCLEOTIDE SEQUENCE [LARGE SCALE GENOMIC DNA]</scope>
</reference>
<feature type="transmembrane region" description="Helical" evidence="8">
    <location>
        <begin position="248"/>
        <end position="272"/>
    </location>
</feature>
<accession>A0A8S0ZH84</accession>
<proteinExistence type="predicted"/>
<name>A0A8S0ZH84_ARCPL</name>